<feature type="region of interest" description="Disordered" evidence="1">
    <location>
        <begin position="1"/>
        <end position="53"/>
    </location>
</feature>
<feature type="compositionally biased region" description="Low complexity" evidence="1">
    <location>
        <begin position="163"/>
        <end position="178"/>
    </location>
</feature>
<organism evidence="2 3">
    <name type="scientific">Streptomyces monashensis</name>
    <dbReference type="NCBI Taxonomy" id="1678012"/>
    <lineage>
        <taxon>Bacteria</taxon>
        <taxon>Bacillati</taxon>
        <taxon>Actinomycetota</taxon>
        <taxon>Actinomycetes</taxon>
        <taxon>Kitasatosporales</taxon>
        <taxon>Streptomycetaceae</taxon>
        <taxon>Streptomyces</taxon>
    </lineage>
</organism>
<dbReference type="EMBL" id="MLYO01000024">
    <property type="protein sequence ID" value="OIK04993.1"/>
    <property type="molecule type" value="Genomic_DNA"/>
</dbReference>
<evidence type="ECO:0000256" key="1">
    <source>
        <dbReference type="SAM" id="MobiDB-lite"/>
    </source>
</evidence>
<sequence length="276" mass="28016">MRPAGRTACVGRLWRTDRTGTGTDMGERHSGGGLPGRRHVHPGAAAAPGPRSTADVPGAGIAALEASLADALCTGPLDPGAELHAVSAFRAARDAGPHRARTRRRDDWRPRQPWRARLSVKATLSVFAASLTLGGVAVAAIGAVGSSSGGDHGGARPAHPVTSAPGRAGAGASAAPGAHPDRPDTAKDTLAHCRAYEQVAGEGKALDATAWQRLLTAAGGKDHVAAYCALAEKSSRSSGRRSTGRSAHKAQSADEKGRSGKSGHSAASSKPSRKKK</sequence>
<gene>
    <name evidence="2" type="ORF">BIV23_14335</name>
</gene>
<keyword evidence="3" id="KW-1185">Reference proteome</keyword>
<evidence type="ECO:0000313" key="3">
    <source>
        <dbReference type="Proteomes" id="UP000179642"/>
    </source>
</evidence>
<evidence type="ECO:0000313" key="2">
    <source>
        <dbReference type="EMBL" id="OIK04993.1"/>
    </source>
</evidence>
<proteinExistence type="predicted"/>
<feature type="region of interest" description="Disordered" evidence="1">
    <location>
        <begin position="232"/>
        <end position="276"/>
    </location>
</feature>
<accession>A0A1S2QH45</accession>
<protein>
    <submittedName>
        <fullName evidence="2">Uncharacterized protein</fullName>
    </submittedName>
</protein>
<reference evidence="2 3" key="1">
    <citation type="submission" date="2016-10" db="EMBL/GenBank/DDBJ databases">
        <title>Genome sequence of Streptomyces sp. MUSC 1.</title>
        <authorList>
            <person name="Lee L.-H."/>
            <person name="Ser H.-L."/>
            <person name="Law J.W.-F."/>
        </authorList>
    </citation>
    <scope>NUCLEOTIDE SEQUENCE [LARGE SCALE GENOMIC DNA]</scope>
    <source>
        <strain evidence="2 3">MUSC 1</strain>
    </source>
</reference>
<name>A0A1S2QH45_9ACTN</name>
<comment type="caution">
    <text evidence="2">The sequence shown here is derived from an EMBL/GenBank/DDBJ whole genome shotgun (WGS) entry which is preliminary data.</text>
</comment>
<feature type="compositionally biased region" description="Low complexity" evidence="1">
    <location>
        <begin position="42"/>
        <end position="51"/>
    </location>
</feature>
<feature type="region of interest" description="Disordered" evidence="1">
    <location>
        <begin position="148"/>
        <end position="186"/>
    </location>
</feature>
<feature type="compositionally biased region" description="Basic residues" evidence="1">
    <location>
        <begin position="238"/>
        <end position="248"/>
    </location>
</feature>
<dbReference type="Proteomes" id="UP000179642">
    <property type="component" value="Unassembled WGS sequence"/>
</dbReference>
<dbReference type="AlphaFoldDB" id="A0A1S2QH45"/>